<proteinExistence type="predicted"/>
<gene>
    <name evidence="1" type="ORF">LCGC14_2863810</name>
</gene>
<dbReference type="AlphaFoldDB" id="A0A0F8YRP5"/>
<reference evidence="1" key="1">
    <citation type="journal article" date="2015" name="Nature">
        <title>Complex archaea that bridge the gap between prokaryotes and eukaryotes.</title>
        <authorList>
            <person name="Spang A."/>
            <person name="Saw J.H."/>
            <person name="Jorgensen S.L."/>
            <person name="Zaremba-Niedzwiedzka K."/>
            <person name="Martijn J."/>
            <person name="Lind A.E."/>
            <person name="van Eijk R."/>
            <person name="Schleper C."/>
            <person name="Guy L."/>
            <person name="Ettema T.J."/>
        </authorList>
    </citation>
    <scope>NUCLEOTIDE SEQUENCE</scope>
</reference>
<name>A0A0F8YRP5_9ZZZZ</name>
<organism evidence="1">
    <name type="scientific">marine sediment metagenome</name>
    <dbReference type="NCBI Taxonomy" id="412755"/>
    <lineage>
        <taxon>unclassified sequences</taxon>
        <taxon>metagenomes</taxon>
        <taxon>ecological metagenomes</taxon>
    </lineage>
</organism>
<sequence length="40" mass="4653">MEVKVRLEPIEGTRLCRLFKDDGLELYVKQIDVHHRAGGM</sequence>
<feature type="non-terminal residue" evidence="1">
    <location>
        <position position="40"/>
    </location>
</feature>
<accession>A0A0F8YRP5</accession>
<comment type="caution">
    <text evidence="1">The sequence shown here is derived from an EMBL/GenBank/DDBJ whole genome shotgun (WGS) entry which is preliminary data.</text>
</comment>
<protein>
    <submittedName>
        <fullName evidence="1">Uncharacterized protein</fullName>
    </submittedName>
</protein>
<dbReference type="EMBL" id="LAZR01055411">
    <property type="protein sequence ID" value="KKK76425.1"/>
    <property type="molecule type" value="Genomic_DNA"/>
</dbReference>
<evidence type="ECO:0000313" key="1">
    <source>
        <dbReference type="EMBL" id="KKK76425.1"/>
    </source>
</evidence>